<keyword evidence="1" id="KW-0812">Transmembrane</keyword>
<reference evidence="2" key="2">
    <citation type="submission" date="2023-06" db="EMBL/GenBank/DDBJ databases">
        <authorList>
            <consortium name="Lawrence Berkeley National Laboratory"/>
            <person name="Haridas S."/>
            <person name="Hensen N."/>
            <person name="Bonometti L."/>
            <person name="Westerberg I."/>
            <person name="Brannstrom I.O."/>
            <person name="Guillou S."/>
            <person name="Cros-Aarteil S."/>
            <person name="Calhoun S."/>
            <person name="Kuo A."/>
            <person name="Mondo S."/>
            <person name="Pangilinan J."/>
            <person name="Riley R."/>
            <person name="Labutti K."/>
            <person name="Andreopoulos B."/>
            <person name="Lipzen A."/>
            <person name="Chen C."/>
            <person name="Yanf M."/>
            <person name="Daum C."/>
            <person name="Ng V."/>
            <person name="Clum A."/>
            <person name="Steindorff A."/>
            <person name="Ohm R."/>
            <person name="Martin F."/>
            <person name="Silar P."/>
            <person name="Natvig D."/>
            <person name="Lalanne C."/>
            <person name="Gautier V."/>
            <person name="Ament-Velasquez S.L."/>
            <person name="Kruys A."/>
            <person name="Hutchinson M.I."/>
            <person name="Powell A.J."/>
            <person name="Barry K."/>
            <person name="Miller A.N."/>
            <person name="Grigoriev I.V."/>
            <person name="Debuchy R."/>
            <person name="Gladieux P."/>
            <person name="Thoren M.H."/>
            <person name="Johannesson H."/>
        </authorList>
    </citation>
    <scope>NUCLEOTIDE SEQUENCE</scope>
    <source>
        <strain evidence="2">CBS 955.72</strain>
    </source>
</reference>
<dbReference type="Proteomes" id="UP001275084">
    <property type="component" value="Unassembled WGS sequence"/>
</dbReference>
<organism evidence="2 3">
    <name type="scientific">Lasiosphaeria hispida</name>
    <dbReference type="NCBI Taxonomy" id="260671"/>
    <lineage>
        <taxon>Eukaryota</taxon>
        <taxon>Fungi</taxon>
        <taxon>Dikarya</taxon>
        <taxon>Ascomycota</taxon>
        <taxon>Pezizomycotina</taxon>
        <taxon>Sordariomycetes</taxon>
        <taxon>Sordariomycetidae</taxon>
        <taxon>Sordariales</taxon>
        <taxon>Lasiosphaeriaceae</taxon>
        <taxon>Lasiosphaeria</taxon>
    </lineage>
</organism>
<name>A0AAJ0HAE9_9PEZI</name>
<keyword evidence="1" id="KW-0472">Membrane</keyword>
<accession>A0AAJ0HAE9</accession>
<evidence type="ECO:0000313" key="3">
    <source>
        <dbReference type="Proteomes" id="UP001275084"/>
    </source>
</evidence>
<protein>
    <submittedName>
        <fullName evidence="2">Uncharacterized protein</fullName>
    </submittedName>
</protein>
<evidence type="ECO:0000313" key="2">
    <source>
        <dbReference type="EMBL" id="KAK3345911.1"/>
    </source>
</evidence>
<keyword evidence="3" id="KW-1185">Reference proteome</keyword>
<gene>
    <name evidence="2" type="ORF">B0T25DRAFT_265643</name>
</gene>
<dbReference type="AlphaFoldDB" id="A0AAJ0HAE9"/>
<dbReference type="EMBL" id="JAUIQD010000006">
    <property type="protein sequence ID" value="KAK3345911.1"/>
    <property type="molecule type" value="Genomic_DNA"/>
</dbReference>
<sequence>MDMECLRPANLAAISNYTRDVQGNLPAIASMHQTLQIDLARIKALLSPMTSKSFGDLTLAERRLHVRRQTGYGVLLLLGMMGNWALSAYGVGDASVLQIERDMLVDEVAELAGEAVWYRPLGAAAMPGFIMAARR</sequence>
<evidence type="ECO:0000256" key="1">
    <source>
        <dbReference type="SAM" id="Phobius"/>
    </source>
</evidence>
<keyword evidence="1" id="KW-1133">Transmembrane helix</keyword>
<reference evidence="2" key="1">
    <citation type="journal article" date="2023" name="Mol. Phylogenet. Evol.">
        <title>Genome-scale phylogeny and comparative genomics of the fungal order Sordariales.</title>
        <authorList>
            <person name="Hensen N."/>
            <person name="Bonometti L."/>
            <person name="Westerberg I."/>
            <person name="Brannstrom I.O."/>
            <person name="Guillou S."/>
            <person name="Cros-Aarteil S."/>
            <person name="Calhoun S."/>
            <person name="Haridas S."/>
            <person name="Kuo A."/>
            <person name="Mondo S."/>
            <person name="Pangilinan J."/>
            <person name="Riley R."/>
            <person name="LaButti K."/>
            <person name="Andreopoulos B."/>
            <person name="Lipzen A."/>
            <person name="Chen C."/>
            <person name="Yan M."/>
            <person name="Daum C."/>
            <person name="Ng V."/>
            <person name="Clum A."/>
            <person name="Steindorff A."/>
            <person name="Ohm R.A."/>
            <person name="Martin F."/>
            <person name="Silar P."/>
            <person name="Natvig D.O."/>
            <person name="Lalanne C."/>
            <person name="Gautier V."/>
            <person name="Ament-Velasquez S.L."/>
            <person name="Kruys A."/>
            <person name="Hutchinson M.I."/>
            <person name="Powell A.J."/>
            <person name="Barry K."/>
            <person name="Miller A.N."/>
            <person name="Grigoriev I.V."/>
            <person name="Debuchy R."/>
            <person name="Gladieux P."/>
            <person name="Hiltunen Thoren M."/>
            <person name="Johannesson H."/>
        </authorList>
    </citation>
    <scope>NUCLEOTIDE SEQUENCE</scope>
    <source>
        <strain evidence="2">CBS 955.72</strain>
    </source>
</reference>
<comment type="caution">
    <text evidence="2">The sequence shown here is derived from an EMBL/GenBank/DDBJ whole genome shotgun (WGS) entry which is preliminary data.</text>
</comment>
<proteinExistence type="predicted"/>
<feature type="transmembrane region" description="Helical" evidence="1">
    <location>
        <begin position="72"/>
        <end position="96"/>
    </location>
</feature>